<comment type="caution">
    <text evidence="1">The sequence shown here is derived from an EMBL/GenBank/DDBJ whole genome shotgun (WGS) entry which is preliminary data.</text>
</comment>
<evidence type="ECO:0000313" key="2">
    <source>
        <dbReference type="Proteomes" id="UP000031971"/>
    </source>
</evidence>
<dbReference type="AlphaFoldDB" id="A0A0C2YAH2"/>
<reference evidence="1 2" key="1">
    <citation type="submission" date="2015-01" db="EMBL/GenBank/DDBJ databases">
        <title>Genome Sequence of Magnetospirillum magnetotacticum Strain MS-1.</title>
        <authorList>
            <person name="Marinov G.K."/>
            <person name="Smalley M.D."/>
            <person name="DeSalvo G."/>
        </authorList>
    </citation>
    <scope>NUCLEOTIDE SEQUENCE [LARGE SCALE GENOMIC DNA]</scope>
    <source>
        <strain evidence="1 2">MS-1</strain>
    </source>
</reference>
<keyword evidence="2" id="KW-1185">Reference proteome</keyword>
<protein>
    <submittedName>
        <fullName evidence="1">Uncharacterized protein</fullName>
    </submittedName>
</protein>
<gene>
    <name evidence="1" type="ORF">CCC_01605</name>
</gene>
<dbReference type="STRING" id="272627.CCC_01605"/>
<evidence type="ECO:0000313" key="1">
    <source>
        <dbReference type="EMBL" id="KIL96739.1"/>
    </source>
</evidence>
<sequence length="76" mass="7603">MAAADAVGNALTTALAEALGKGLETVTVAAAEGTVAGQRMVRLGLVAIAVCRPLPFDEATTPNMLDILFADTKGGC</sequence>
<dbReference type="Proteomes" id="UP000031971">
    <property type="component" value="Unassembled WGS sequence"/>
</dbReference>
<proteinExistence type="predicted"/>
<dbReference type="EMBL" id="JXSL01000035">
    <property type="protein sequence ID" value="KIL96739.1"/>
    <property type="molecule type" value="Genomic_DNA"/>
</dbReference>
<name>A0A0C2YAH2_PARME</name>
<organism evidence="1 2">
    <name type="scientific">Paramagnetospirillum magnetotacticum MS-1</name>
    <dbReference type="NCBI Taxonomy" id="272627"/>
    <lineage>
        <taxon>Bacteria</taxon>
        <taxon>Pseudomonadati</taxon>
        <taxon>Pseudomonadota</taxon>
        <taxon>Alphaproteobacteria</taxon>
        <taxon>Rhodospirillales</taxon>
        <taxon>Magnetospirillaceae</taxon>
        <taxon>Paramagnetospirillum</taxon>
    </lineage>
</organism>
<accession>A0A0C2YAH2</accession>